<feature type="region of interest" description="Disordered" evidence="1">
    <location>
        <begin position="1"/>
        <end position="25"/>
    </location>
</feature>
<accession>A0A5A9NLY4</accession>
<evidence type="ECO:0000313" key="3">
    <source>
        <dbReference type="Proteomes" id="UP000324632"/>
    </source>
</evidence>
<dbReference type="EMBL" id="SOYY01000017">
    <property type="protein sequence ID" value="KAA0709197.1"/>
    <property type="molecule type" value="Genomic_DNA"/>
</dbReference>
<dbReference type="Proteomes" id="UP000324632">
    <property type="component" value="Chromosome 17"/>
</dbReference>
<evidence type="ECO:0000313" key="2">
    <source>
        <dbReference type="EMBL" id="KAA0709197.1"/>
    </source>
</evidence>
<comment type="caution">
    <text evidence="2">The sequence shown here is derived from an EMBL/GenBank/DDBJ whole genome shotgun (WGS) entry which is preliminary data.</text>
</comment>
<evidence type="ECO:0000256" key="1">
    <source>
        <dbReference type="SAM" id="MobiDB-lite"/>
    </source>
</evidence>
<keyword evidence="3" id="KW-1185">Reference proteome</keyword>
<name>A0A5A9NLY4_9TELE</name>
<sequence>MEARAAAADSDMGAKAATADSDMGAKEARGKELLTDRILALGTQPQTWKPVWGRLQLTLWLARGKL</sequence>
<gene>
    <name evidence="2" type="ORF">E1301_Tti017642</name>
</gene>
<proteinExistence type="predicted"/>
<protein>
    <submittedName>
        <fullName evidence="2">Uncharacterized protein</fullName>
    </submittedName>
</protein>
<dbReference type="AlphaFoldDB" id="A0A5A9NLY4"/>
<organism evidence="2 3">
    <name type="scientific">Triplophysa tibetana</name>
    <dbReference type="NCBI Taxonomy" id="1572043"/>
    <lineage>
        <taxon>Eukaryota</taxon>
        <taxon>Metazoa</taxon>
        <taxon>Chordata</taxon>
        <taxon>Craniata</taxon>
        <taxon>Vertebrata</taxon>
        <taxon>Euteleostomi</taxon>
        <taxon>Actinopterygii</taxon>
        <taxon>Neopterygii</taxon>
        <taxon>Teleostei</taxon>
        <taxon>Ostariophysi</taxon>
        <taxon>Cypriniformes</taxon>
        <taxon>Nemacheilidae</taxon>
        <taxon>Triplophysa</taxon>
    </lineage>
</organism>
<feature type="compositionally biased region" description="Low complexity" evidence="1">
    <location>
        <begin position="1"/>
        <end position="19"/>
    </location>
</feature>
<reference evidence="2 3" key="1">
    <citation type="journal article" date="2019" name="Mol. Ecol. Resour.">
        <title>Chromosome-level genome assembly of Triplophysa tibetana, a fish adapted to the harsh high-altitude environment of the Tibetan Plateau.</title>
        <authorList>
            <person name="Yang X."/>
            <person name="Liu H."/>
            <person name="Ma Z."/>
            <person name="Zou Y."/>
            <person name="Zou M."/>
            <person name="Mao Y."/>
            <person name="Li X."/>
            <person name="Wang H."/>
            <person name="Chen T."/>
            <person name="Wang W."/>
            <person name="Yang R."/>
        </authorList>
    </citation>
    <scope>NUCLEOTIDE SEQUENCE [LARGE SCALE GENOMIC DNA]</scope>
    <source>
        <strain evidence="2">TTIB1903HZAU</strain>
        <tissue evidence="2">Muscle</tissue>
    </source>
</reference>